<gene>
    <name evidence="1" type="ORF">GCM10011579_014250</name>
</gene>
<proteinExistence type="predicted"/>
<evidence type="ECO:0000313" key="2">
    <source>
        <dbReference type="Proteomes" id="UP000600365"/>
    </source>
</evidence>
<dbReference type="SUPFAM" id="SSF55961">
    <property type="entry name" value="Bet v1-like"/>
    <property type="match status" value="1"/>
</dbReference>
<organism evidence="1 2">
    <name type="scientific">Streptomyces albiflavescens</name>
    <dbReference type="NCBI Taxonomy" id="1623582"/>
    <lineage>
        <taxon>Bacteria</taxon>
        <taxon>Bacillati</taxon>
        <taxon>Actinomycetota</taxon>
        <taxon>Actinomycetes</taxon>
        <taxon>Kitasatosporales</taxon>
        <taxon>Streptomycetaceae</taxon>
        <taxon>Streptomyces</taxon>
    </lineage>
</organism>
<comment type="caution">
    <text evidence="1">The sequence shown here is derived from an EMBL/GenBank/DDBJ whole genome shotgun (WGS) entry which is preliminary data.</text>
</comment>
<sequence>MTGRDTTGHWPVADLDPVRRLHVLAAGIRGAHVTEGVVAAPYERVWALLGDLEGGFGRVTPDMRRLRILRRDGARVEALARSRYGMRALLRGEQRPGWCWLQSRFLLIGAAAAPDGDGTRVAFTGGVRVPGRAALVPLGVRREGEVSLRRLTGLL</sequence>
<dbReference type="RefSeq" id="WP_189185000.1">
    <property type="nucleotide sequence ID" value="NZ_BMMM01000002.1"/>
</dbReference>
<evidence type="ECO:0000313" key="1">
    <source>
        <dbReference type="EMBL" id="GGN54789.1"/>
    </source>
</evidence>
<protein>
    <submittedName>
        <fullName evidence="1">Uncharacterized protein</fullName>
    </submittedName>
</protein>
<reference evidence="1 2" key="1">
    <citation type="journal article" date="2014" name="Int. J. Syst. Evol. Microbiol.">
        <title>Complete genome sequence of Corynebacterium casei LMG S-19264T (=DSM 44701T), isolated from a smear-ripened cheese.</title>
        <authorList>
            <consortium name="US DOE Joint Genome Institute (JGI-PGF)"/>
            <person name="Walter F."/>
            <person name="Albersmeier A."/>
            <person name="Kalinowski J."/>
            <person name="Ruckert C."/>
        </authorList>
    </citation>
    <scope>NUCLEOTIDE SEQUENCE [LARGE SCALE GENOMIC DNA]</scope>
    <source>
        <strain evidence="1 2">CGMCC 4.7111</strain>
    </source>
</reference>
<name>A0A917XVY4_9ACTN</name>
<dbReference type="EMBL" id="BMMM01000002">
    <property type="protein sequence ID" value="GGN54789.1"/>
    <property type="molecule type" value="Genomic_DNA"/>
</dbReference>
<dbReference type="AlphaFoldDB" id="A0A917XVY4"/>
<keyword evidence="2" id="KW-1185">Reference proteome</keyword>
<dbReference type="Proteomes" id="UP000600365">
    <property type="component" value="Unassembled WGS sequence"/>
</dbReference>
<accession>A0A917XVY4</accession>